<feature type="domain" description="PKS/mFAS DH" evidence="12">
    <location>
        <begin position="2697"/>
        <end position="2972"/>
    </location>
</feature>
<feature type="domain" description="Ketosynthase family 3 (KS3)" evidence="11">
    <location>
        <begin position="1800"/>
        <end position="2217"/>
    </location>
</feature>
<dbReference type="Pfam" id="PF00550">
    <property type="entry name" value="PP-binding"/>
    <property type="match status" value="2"/>
</dbReference>
<dbReference type="CDD" id="cd08956">
    <property type="entry name" value="KR_3_FAS_SDR_x"/>
    <property type="match status" value="2"/>
</dbReference>
<feature type="region of interest" description="Disordered" evidence="9">
    <location>
        <begin position="464"/>
        <end position="491"/>
    </location>
</feature>
<dbReference type="SMART" id="SM00825">
    <property type="entry name" value="PKS_KS"/>
    <property type="match status" value="2"/>
</dbReference>
<feature type="domain" description="Ketosynthase family 3 (KS3)" evidence="11">
    <location>
        <begin position="33"/>
        <end position="459"/>
    </location>
</feature>
<sequence>MTDDDRTLVYLKRLTAELGQTRERLRAVREAGREPIAVVSMACRFPCGVTSPEELWRLVGSGTDGISALPTDRGWDTEGLYDPDPQRPGTTYAREGGFLADVTSFDAGLFGISPREALLMDPQQRLLLEVSWEALERAGLAPDALRGSRTGVFTGMMGQDYTDRRDSALAEYEGQLETGRAASVASGRVAYTFGLEGPAVTLDTACSSSLVALHLAVRALRGGECDLALAGGVTVMSSPATLLEFSRQRVLAPDGRCKAFATGADGTGLAEGIGILLVERLSDARRHGHPVLAVVTGSAVNQDGASNGLTAPNGPSQQRVIRAALAGAGLTGADVDAVEAHGTGTSLGDPIEAQALLATYGQQRDQERPLWLGSLKSNIGHTQAAAGVAGVMKMVMALREETLPRTLHVDAPSPHVDWSLGAVRLLTEARPWPRADRVRRAGVSSFGISGTNAHVIVEEAADEPAADAGGAAPAPALEGRAASGADTAPPPVPWVLSARTPEALRAQAARLRDHVADRPGLRPADVAYSLATTRAPLTHRAVVVGRRTDELLRGVGALAAGEPGADLVESAARDLGKAVFVFPGQGSQWAGMAVELWDASPVFRERMLACATALDPYVDWSLREVVFGTADAEAAARVDVVQPVLWAVLVSLAELWRSYGVEPAAVVGHSQGEIAAACVAGALSLDDGARVVALRSRLIARELAGAGGMVSVASSAEAARARLERWGDRVALAAVNGPSSVVVSGDPAALDALMADCEHDGVRARRVAVDYASHSPQVERLRADLLADLAELRPRAGKLPLYSTVTGDVLTGDELTADYWFRNLRGTVRLSDAVERLAATGHGAFIECSPHPVLALGLTETLGDLGRDALVTGTLQRDDGGLDRFLRSLGAVHAGGRSPDWEHLFAGIGARRVELPTYAFERQRHWLDPAPAAGDVTAVGLSPLDHPWWGAVTELPDSGGALLTGRVSRDAQPWLGDHAVGEAVLLPGTALLELAVQAAGQTGCDRVAELTLQEPLVLPPRGGVQLRAVVGPADADGTRALTLHARPEDTPDAPWTTTAVGSLATAVPRGGQGLEAWPPPGAAPVPVERAYADLAELSLRYGPAFQGLRAVWRLGDELFAEVALADGAEPEDFAVHPALFDAALHAVALDRGDGGAAADTGPRLPFSWSGVEVHAVAATRLRVRITRLGPDAVALEAADASGAPVLSVESLAVRPVSPDRLGAGAGEPTDALFAVDWAPAPAAGSAPPASWVVLDGLDALAPALDATGAAVRRAPDLAAVTGRGDAPDVVLAPLPRGSGDLPTATRETVGATLTLLQEWLGDDRFASARLALVSRGAVAAHDDETVEPALAAAWGLVRSAQAEHPDRLVLVDWDGGEPSADALPAALRGDEPQLALRSGQTLVPRLRRVSTAAPDASGCFDGDGTVLVTGASGVLGGVLARHLVAAHGVRHLLLVSRRGATAPEAAELTERLTASGATVRWAACDLADREALAAVLADVPDDRPLRGVVHAGGVLDDGVVSALTGARLDTAFRPKVDAVVHLDELTADADLSAFVVCSSAAGTFGTAGQGGYAAANAFLDAFARARRARGLPALSLAWGLWERTSAMTARMSDADRDRMRRSGVTGLTAEDGVALLDAGLAAGLPAVVPTRLDLSAVRARAAADGVPALLRHLVRPPARRAAAGAADDSALTRDLAALAPGDRAAKVLDVVRAQVAAVLGYAGPAAVEPGLAFKELGFDSLTAVELRNRLARVTGLRLPATLVFDRPTPQALAEHLLDRLTGRGAPVRAPVRGPAAAPADEPIAIVGMACRFPGGVASPEDLWCLVDRGGDAVCAFPTDRGWDPGSATHAAEGGFLRDAAGFDPEFFGISPREAVAMDPQQRLLLEVSWEALERAGLDPTTLRGSRTGVFAGLMYHDYTTRHAGLPDDAGGGYLGTGGSGSVATGRIAYTFGFEGPAVTVDTACSSSLVALHLAVQAVRGGDCDRALAGGVTVMCTPHAFTEFSRQGALAADARCKPFAAAADGTVWGEGAGVLLVERLSDAVRAGRRVLAVVRGSAVNQDGASNGLTAPNGPSQERVIRQALAAARLAPADVDAVEAHGTGTTLGDPIEAQALLATYGQERPDDRPLWLGSVKSNLGHPQAAAGVAGVIKTVMALRQGVLPRTLHVDAPSPHVDWSSGAVELLAEARPWPETGRPRRAAVSSFGISGTNAHVVLEQAPATADGAGSPTPGDDGASRALVGPVPLTVSAKSEPALRAQAARLRERLAAEPALDAVDVAHSLLTARAALAHRAVVLGDDRDALLAGLAAVAEGRERPGVVEGLAGDPGRTVFVFPGQGAQWAGMAAGLWEAAPVFRERLTACGDALAPYVDWSLVDVVRSTATGVDADRVDVVQPALWAVMVSLAELWRSYGVEPAAVVGHSQGEIAAACVAGGLSLDDGARVVALRSRALTAIAGRGGMVSLALSAAAAEELVAAWDGRLALAAVNGPASVVVSGDTAAVDGLLARCAETGAWARRIPVDYASHSPHVEEVREQIRRDLAELRPRTGDVAFYSTVTGGFQDTAELDGAYWYRNLREPVRFAPAVRELFARGHGAFVETSPHPMLTAGIAETLAEHPERTGVAVASLRRDQGGPGRFSASVAEAYTRGVAVDWTAAWAGRAPTAVDLPTYAFQRRRYWLEAPAGSGDVTAAGLRSAEHPLLGARVELAGSPETLLTARWSLDTHPWLADHAVGDTVVVPGTAFLELAALAGAETGCPRIGELLQEAPLVLGERGAVRLQVRVAAPDDDGTRALGVYARREDAPPEEDWTCHARGLLAEEAAEAPPALDGVWPPPGAVPVDLTEFYDRMDDIGLAYGPAFRGLHTAWRLGEEILAEAALPAEDHAGADRYRAHPALLDAGLHSCLLRTPDADGAAMPFAWNDVDFHGPCGPAVRVRVSPGAAQDVSVLVTDADGTPAVSVRSLAARPVPPEQLRAAGGAGDSLYRLAWVEAPATTPETPGAWAVLGDEVVELPAVAGQFADLSAYRTARTATGSGAAVPDAVLAPLDAAEGRDDAARARSLTCRTLDLLRGWLAEDTDGERAEPRPADQAPTARLVLLTRGAQATPDDEHLVDPAAAAVWGLVRSAQAEHPGRFVLVDLDDHPDSGAALAAALATDEPQLALRAGRILVPRVERAPRADGGDAPWDADGTVLVTGASGTLGRAVARHLVTAHGVRHLLLVSRRGGESDEAARLGEELTGHGARVTWAACDAADRAALAALLGAVPAAHPLTAVVHAAGVLDDGVIPALTPERVDRVFRPKVDAALHLAELTAGQDLAAFVVFSSAAAALGSAGQGSYAAANAFLDALAARRRRQGLPAWSLGWGLWADTSAMTAGLDRSRAARSGLRELATDEGLALLDAALAGTDPLLLPMRLDTAALRARGETLPPVLRGLVRAADRRGATRAAGAAALRRRLAALSPAERDLHLLDLVRAETATVLGHPSPEAVGHDRAFKDLGFDSLTAVELRNRLTAATGLRLPATLVFDHPTPAALAGRLAAELAPADEADDARRDTEAAVRAALAAIPLPRLRDAGLLDALLELAGRPAGQEPPPPAGDEPASIDQLDSEGLLAMALDNGAHANTEDHDARW</sequence>
<feature type="domain" description="Carrier" evidence="10">
    <location>
        <begin position="1705"/>
        <end position="1780"/>
    </location>
</feature>
<evidence type="ECO:0000313" key="13">
    <source>
        <dbReference type="EMBL" id="QDQ14833.1"/>
    </source>
</evidence>
<dbReference type="InterPro" id="IPR014043">
    <property type="entry name" value="Acyl_transferase_dom"/>
</dbReference>
<evidence type="ECO:0000256" key="7">
    <source>
        <dbReference type="ARBA" id="ARBA00023315"/>
    </source>
</evidence>
<dbReference type="InterPro" id="IPR006162">
    <property type="entry name" value="Ppantetheine_attach_site"/>
</dbReference>
<dbReference type="SMART" id="SM00823">
    <property type="entry name" value="PKS_PP"/>
    <property type="match status" value="2"/>
</dbReference>
<dbReference type="Pfam" id="PF08659">
    <property type="entry name" value="KR"/>
    <property type="match status" value="2"/>
</dbReference>
<dbReference type="CDD" id="cd00833">
    <property type="entry name" value="PKS"/>
    <property type="match status" value="2"/>
</dbReference>
<dbReference type="Pfam" id="PF21089">
    <property type="entry name" value="PKS_DH_N"/>
    <property type="match status" value="2"/>
</dbReference>
<dbReference type="SMART" id="SM01294">
    <property type="entry name" value="PKS_PP_betabranch"/>
    <property type="match status" value="2"/>
</dbReference>
<dbReference type="Gene3D" id="3.10.129.110">
    <property type="entry name" value="Polyketide synthase dehydratase"/>
    <property type="match status" value="2"/>
</dbReference>
<feature type="domain" description="PKS/mFAS DH" evidence="12">
    <location>
        <begin position="946"/>
        <end position="1222"/>
    </location>
</feature>
<dbReference type="GO" id="GO:0006633">
    <property type="term" value="P:fatty acid biosynthetic process"/>
    <property type="evidence" value="ECO:0007669"/>
    <property type="project" value="InterPro"/>
</dbReference>
<evidence type="ECO:0000256" key="1">
    <source>
        <dbReference type="ARBA" id="ARBA00004792"/>
    </source>
</evidence>
<dbReference type="SMART" id="SM00827">
    <property type="entry name" value="PKS_AT"/>
    <property type="match status" value="2"/>
</dbReference>
<dbReference type="Gene3D" id="3.30.70.3290">
    <property type="match status" value="2"/>
</dbReference>
<dbReference type="PROSITE" id="PS52019">
    <property type="entry name" value="PKS_MFAS_DH"/>
    <property type="match status" value="2"/>
</dbReference>
<evidence type="ECO:0000256" key="9">
    <source>
        <dbReference type="SAM" id="MobiDB-lite"/>
    </source>
</evidence>
<dbReference type="InterPro" id="IPR042104">
    <property type="entry name" value="PKS_dehydratase_sf"/>
</dbReference>
<dbReference type="InterPro" id="IPR036291">
    <property type="entry name" value="NAD(P)-bd_dom_sf"/>
</dbReference>
<dbReference type="SUPFAM" id="SSF53901">
    <property type="entry name" value="Thiolase-like"/>
    <property type="match status" value="2"/>
</dbReference>
<dbReference type="PROSITE" id="PS00012">
    <property type="entry name" value="PHOSPHOPANTETHEINE"/>
    <property type="match status" value="2"/>
</dbReference>
<dbReference type="SUPFAM" id="SSF52151">
    <property type="entry name" value="FabD/lysophospholipase-like"/>
    <property type="match status" value="2"/>
</dbReference>
<dbReference type="GO" id="GO:0031177">
    <property type="term" value="F:phosphopantetheine binding"/>
    <property type="evidence" value="ECO:0007669"/>
    <property type="project" value="InterPro"/>
</dbReference>
<dbReference type="InterPro" id="IPR036736">
    <property type="entry name" value="ACP-like_sf"/>
</dbReference>
<keyword evidence="3" id="KW-0597">Phosphoprotein</keyword>
<dbReference type="PROSITE" id="PS50075">
    <property type="entry name" value="CARRIER"/>
    <property type="match status" value="2"/>
</dbReference>
<dbReference type="InterPro" id="IPR016036">
    <property type="entry name" value="Malonyl_transacylase_ACP-bd"/>
</dbReference>
<evidence type="ECO:0000256" key="8">
    <source>
        <dbReference type="PROSITE-ProRule" id="PRU01363"/>
    </source>
</evidence>
<evidence type="ECO:0000256" key="2">
    <source>
        <dbReference type="ARBA" id="ARBA00022450"/>
    </source>
</evidence>
<dbReference type="InterPro" id="IPR032821">
    <property type="entry name" value="PKS_assoc"/>
</dbReference>
<dbReference type="InterPro" id="IPR057326">
    <property type="entry name" value="KR_dom"/>
</dbReference>
<dbReference type="InterPro" id="IPR013968">
    <property type="entry name" value="PKS_KR"/>
</dbReference>
<dbReference type="PANTHER" id="PTHR43775:SF51">
    <property type="entry name" value="INACTIVE PHENOLPHTHIOCEROL SYNTHESIS POLYKETIDE SYNTHASE TYPE I PKS1-RELATED"/>
    <property type="match status" value="1"/>
</dbReference>
<evidence type="ECO:0000259" key="11">
    <source>
        <dbReference type="PROSITE" id="PS52004"/>
    </source>
</evidence>
<dbReference type="Pfam" id="PF16197">
    <property type="entry name" value="KAsynt_C_assoc"/>
    <property type="match status" value="2"/>
</dbReference>
<keyword evidence="5" id="KW-0045">Antibiotic biosynthesis</keyword>
<organism evidence="13 14">
    <name type="scientific">Streptomyces spectabilis</name>
    <dbReference type="NCBI Taxonomy" id="68270"/>
    <lineage>
        <taxon>Bacteria</taxon>
        <taxon>Bacillati</taxon>
        <taxon>Actinomycetota</taxon>
        <taxon>Actinomycetes</taxon>
        <taxon>Kitasatosporales</taxon>
        <taxon>Streptomycetaceae</taxon>
        <taxon>Streptomyces</taxon>
    </lineage>
</organism>
<dbReference type="GO" id="GO:0004312">
    <property type="term" value="F:fatty acid synthase activity"/>
    <property type="evidence" value="ECO:0007669"/>
    <property type="project" value="TreeGrafter"/>
</dbReference>
<dbReference type="SUPFAM" id="SSF55048">
    <property type="entry name" value="Probable ACP-binding domain of malonyl-CoA ACP transacylase"/>
    <property type="match status" value="2"/>
</dbReference>
<comment type="pathway">
    <text evidence="1">Antibiotic biosynthesis.</text>
</comment>
<dbReference type="InterPro" id="IPR020806">
    <property type="entry name" value="PKS_PP-bd"/>
</dbReference>
<feature type="active site" description="Proton acceptor; for dehydratase activity" evidence="8">
    <location>
        <position position="978"/>
    </location>
</feature>
<keyword evidence="7" id="KW-0012">Acyltransferase</keyword>
<feature type="domain" description="Carrier" evidence="10">
    <location>
        <begin position="3460"/>
        <end position="3538"/>
    </location>
</feature>
<dbReference type="FunFam" id="1.10.1200.10:FF:000007">
    <property type="entry name" value="Probable polyketide synthase pks17"/>
    <property type="match status" value="2"/>
</dbReference>
<evidence type="ECO:0000256" key="5">
    <source>
        <dbReference type="ARBA" id="ARBA00023194"/>
    </source>
</evidence>
<feature type="active site" description="Proton donor; for dehydratase activity" evidence="8">
    <location>
        <position position="1141"/>
    </location>
</feature>
<name>A0A516RGQ1_STRST</name>
<evidence type="ECO:0000256" key="3">
    <source>
        <dbReference type="ARBA" id="ARBA00022553"/>
    </source>
</evidence>
<dbReference type="InterPro" id="IPR016035">
    <property type="entry name" value="Acyl_Trfase/lysoPLipase"/>
</dbReference>
<feature type="compositionally biased region" description="Low complexity" evidence="9">
    <location>
        <begin position="466"/>
        <end position="482"/>
    </location>
</feature>
<feature type="region of interest" description="N-terminal hotdog fold" evidence="8">
    <location>
        <begin position="946"/>
        <end position="1070"/>
    </location>
</feature>
<dbReference type="SMART" id="SM00826">
    <property type="entry name" value="PKS_DH"/>
    <property type="match status" value="2"/>
</dbReference>
<dbReference type="PROSITE" id="PS00606">
    <property type="entry name" value="KS3_1"/>
    <property type="match status" value="2"/>
</dbReference>
<dbReference type="PROSITE" id="PS52004">
    <property type="entry name" value="KS3_2"/>
    <property type="match status" value="2"/>
</dbReference>
<evidence type="ECO:0000259" key="10">
    <source>
        <dbReference type="PROSITE" id="PS50075"/>
    </source>
</evidence>
<dbReference type="InterPro" id="IPR020807">
    <property type="entry name" value="PKS_DH"/>
</dbReference>
<dbReference type="InterPro" id="IPR020841">
    <property type="entry name" value="PKS_Beta-ketoAc_synthase_dom"/>
</dbReference>
<dbReference type="Pfam" id="PF02801">
    <property type="entry name" value="Ketoacyl-synt_C"/>
    <property type="match status" value="2"/>
</dbReference>
<proteinExistence type="predicted"/>
<feature type="active site" description="Proton donor; for dehydratase activity" evidence="8">
    <location>
        <position position="2896"/>
    </location>
</feature>
<dbReference type="InterPro" id="IPR009081">
    <property type="entry name" value="PP-bd_ACP"/>
</dbReference>
<feature type="region of interest" description="C-terminal hotdog fold" evidence="8">
    <location>
        <begin position="2835"/>
        <end position="2972"/>
    </location>
</feature>
<feature type="region of interest" description="N-terminal hotdog fold" evidence="8">
    <location>
        <begin position="2697"/>
        <end position="2822"/>
    </location>
</feature>
<feature type="region of interest" description="C-terminal hotdog fold" evidence="8">
    <location>
        <begin position="1082"/>
        <end position="1222"/>
    </location>
</feature>
<dbReference type="PANTHER" id="PTHR43775">
    <property type="entry name" value="FATTY ACID SYNTHASE"/>
    <property type="match status" value="1"/>
</dbReference>
<keyword evidence="4" id="KW-0808">Transferase</keyword>
<dbReference type="GO" id="GO:0033068">
    <property type="term" value="P:macrolide biosynthetic process"/>
    <property type="evidence" value="ECO:0007669"/>
    <property type="project" value="UniProtKB-ARBA"/>
</dbReference>
<accession>A0A516RGQ1</accession>
<dbReference type="Pfam" id="PF14765">
    <property type="entry name" value="PS-DH"/>
    <property type="match status" value="2"/>
</dbReference>
<dbReference type="EMBL" id="CP040916">
    <property type="protein sequence ID" value="QDQ14833.1"/>
    <property type="molecule type" value="Genomic_DNA"/>
</dbReference>
<feature type="region of interest" description="Disordered" evidence="9">
    <location>
        <begin position="3581"/>
        <end position="3627"/>
    </location>
</feature>
<dbReference type="GO" id="GO:0004315">
    <property type="term" value="F:3-oxoacyl-[acyl-carrier-protein] synthase activity"/>
    <property type="evidence" value="ECO:0007669"/>
    <property type="project" value="InterPro"/>
</dbReference>
<evidence type="ECO:0000256" key="6">
    <source>
        <dbReference type="ARBA" id="ARBA00023268"/>
    </source>
</evidence>
<dbReference type="InterPro" id="IPR049900">
    <property type="entry name" value="PKS_mFAS_DH"/>
</dbReference>
<dbReference type="Gene3D" id="3.40.50.720">
    <property type="entry name" value="NAD(P)-binding Rossmann-like Domain"/>
    <property type="match status" value="2"/>
</dbReference>
<dbReference type="Pfam" id="PF22953">
    <property type="entry name" value="SpnB_Rossmann"/>
    <property type="match status" value="2"/>
</dbReference>
<dbReference type="InterPro" id="IPR001227">
    <property type="entry name" value="Ac_transferase_dom_sf"/>
</dbReference>
<dbReference type="InterPro" id="IPR049551">
    <property type="entry name" value="PKS_DH_C"/>
</dbReference>
<dbReference type="Proteomes" id="UP000316806">
    <property type="component" value="Chromosome"/>
</dbReference>
<dbReference type="Gene3D" id="3.40.366.10">
    <property type="entry name" value="Malonyl-Coenzyme A Acyl Carrier Protein, domain 2"/>
    <property type="match status" value="2"/>
</dbReference>
<reference evidence="13 14" key="1">
    <citation type="journal article" date="2019" name="J. Ind. Microbiol. Biotechnol.">
        <title>The complete genomic sequence of Streptomyces spectabilis NRRL-2792 and identification of secondary metabolite biosynthetic gene clusters.</title>
        <authorList>
            <person name="Sinha A."/>
            <person name="Phillips-Salemka S."/>
            <person name="Niraula T.A."/>
            <person name="Short K.A."/>
            <person name="Niraula N.P."/>
        </authorList>
    </citation>
    <scope>NUCLEOTIDE SEQUENCE [LARGE SCALE GENOMIC DNA]</scope>
    <source>
        <strain evidence="13 14">NRRL 2792</strain>
    </source>
</reference>
<dbReference type="Pfam" id="PF00698">
    <property type="entry name" value="Acyl_transf_1"/>
    <property type="match status" value="2"/>
</dbReference>
<dbReference type="SUPFAM" id="SSF47336">
    <property type="entry name" value="ACP-like"/>
    <property type="match status" value="2"/>
</dbReference>
<dbReference type="InterPro" id="IPR014030">
    <property type="entry name" value="Ketoacyl_synth_N"/>
</dbReference>
<dbReference type="SUPFAM" id="SSF51735">
    <property type="entry name" value="NAD(P)-binding Rossmann-fold domains"/>
    <property type="match status" value="4"/>
</dbReference>
<dbReference type="InterPro" id="IPR018201">
    <property type="entry name" value="Ketoacyl_synth_AS"/>
</dbReference>
<evidence type="ECO:0000313" key="14">
    <source>
        <dbReference type="Proteomes" id="UP000316806"/>
    </source>
</evidence>
<dbReference type="InterPro" id="IPR050091">
    <property type="entry name" value="PKS_NRPS_Biosynth_Enz"/>
</dbReference>
<dbReference type="Gene3D" id="3.40.47.10">
    <property type="match status" value="2"/>
</dbReference>
<gene>
    <name evidence="13" type="ORF">FH965_33290</name>
</gene>
<evidence type="ECO:0000256" key="4">
    <source>
        <dbReference type="ARBA" id="ARBA00022679"/>
    </source>
</evidence>
<keyword evidence="2" id="KW-0596">Phosphopantetheine</keyword>
<dbReference type="InterPro" id="IPR055123">
    <property type="entry name" value="SpnB-like_Rossmann"/>
</dbReference>
<dbReference type="FunFam" id="3.40.366.10:FF:000002">
    <property type="entry name" value="Probable polyketide synthase 2"/>
    <property type="match status" value="2"/>
</dbReference>
<evidence type="ECO:0000259" key="12">
    <source>
        <dbReference type="PROSITE" id="PS52019"/>
    </source>
</evidence>
<dbReference type="FunFam" id="3.40.47.10:FF:000019">
    <property type="entry name" value="Polyketide synthase type I"/>
    <property type="match status" value="2"/>
</dbReference>
<protein>
    <submittedName>
        <fullName evidence="13">SDR family NAD(P)-dependent oxidoreductase</fullName>
    </submittedName>
</protein>
<dbReference type="InterPro" id="IPR049552">
    <property type="entry name" value="PKS_DH_N"/>
</dbReference>
<dbReference type="InterPro" id="IPR016039">
    <property type="entry name" value="Thiolase-like"/>
</dbReference>
<keyword evidence="6" id="KW-0511">Multifunctional enzyme</keyword>
<dbReference type="SMART" id="SM00822">
    <property type="entry name" value="PKS_KR"/>
    <property type="match status" value="2"/>
</dbReference>
<dbReference type="Gene3D" id="1.10.1200.10">
    <property type="entry name" value="ACP-like"/>
    <property type="match status" value="2"/>
</dbReference>
<dbReference type="InterPro" id="IPR014031">
    <property type="entry name" value="Ketoacyl_synth_C"/>
</dbReference>
<feature type="active site" description="Proton acceptor; for dehydratase activity" evidence="8">
    <location>
        <position position="2729"/>
    </location>
</feature>
<dbReference type="Pfam" id="PF00109">
    <property type="entry name" value="ketoacyl-synt"/>
    <property type="match status" value="2"/>
</dbReference>